<sequence>MYLDIPSTRSVPGHVPQGSSPSRYTDPVIHILSELGAWSLNHFGSEPPPPSKLCARLTESSVSAAMRLVELSACLLHPALLEAMEPHLADPCQILHGLETIWAHDRYPGPLTARPYSDRKESSRESAALLAAPVSYFMHICSPCTRPTSTALAVAPSSILYLAELTGWLTWARCRGVESIPTLIPRTHMFAMGLSQIEGASASQTAPSPVQAIPALITAGHVRLQVRIDGWARSGFVQLTNKSSERLPCVIARHASASAAYAHFTGSAWVLG</sequence>
<evidence type="ECO:0000256" key="1">
    <source>
        <dbReference type="SAM" id="MobiDB-lite"/>
    </source>
</evidence>
<evidence type="ECO:0000313" key="3">
    <source>
        <dbReference type="Proteomes" id="UP001391051"/>
    </source>
</evidence>
<dbReference type="Proteomes" id="UP001391051">
    <property type="component" value="Unassembled WGS sequence"/>
</dbReference>
<gene>
    <name evidence="2" type="ORF">PG986_007384</name>
</gene>
<name>A0ABR1QCE2_9PEZI</name>
<evidence type="ECO:0000313" key="2">
    <source>
        <dbReference type="EMBL" id="KAK7951656.1"/>
    </source>
</evidence>
<proteinExistence type="predicted"/>
<reference evidence="2 3" key="1">
    <citation type="submission" date="2023-01" db="EMBL/GenBank/DDBJ databases">
        <title>Analysis of 21 Apiospora genomes using comparative genomics revels a genus with tremendous synthesis potential of carbohydrate active enzymes and secondary metabolites.</title>
        <authorList>
            <person name="Sorensen T."/>
        </authorList>
    </citation>
    <scope>NUCLEOTIDE SEQUENCE [LARGE SCALE GENOMIC DNA]</scope>
    <source>
        <strain evidence="2 3">CBS 24483</strain>
    </source>
</reference>
<dbReference type="GeneID" id="92076668"/>
<accession>A0ABR1QCE2</accession>
<dbReference type="EMBL" id="JAQQWE010000005">
    <property type="protein sequence ID" value="KAK7951656.1"/>
    <property type="molecule type" value="Genomic_DNA"/>
</dbReference>
<feature type="region of interest" description="Disordered" evidence="1">
    <location>
        <begin position="1"/>
        <end position="22"/>
    </location>
</feature>
<keyword evidence="3" id="KW-1185">Reference proteome</keyword>
<organism evidence="2 3">
    <name type="scientific">Apiospora aurea</name>
    <dbReference type="NCBI Taxonomy" id="335848"/>
    <lineage>
        <taxon>Eukaryota</taxon>
        <taxon>Fungi</taxon>
        <taxon>Dikarya</taxon>
        <taxon>Ascomycota</taxon>
        <taxon>Pezizomycotina</taxon>
        <taxon>Sordariomycetes</taxon>
        <taxon>Xylariomycetidae</taxon>
        <taxon>Amphisphaeriales</taxon>
        <taxon>Apiosporaceae</taxon>
        <taxon>Apiospora</taxon>
    </lineage>
</organism>
<dbReference type="RefSeq" id="XP_066699718.1">
    <property type="nucleotide sequence ID" value="XM_066843606.1"/>
</dbReference>
<comment type="caution">
    <text evidence="2">The sequence shown here is derived from an EMBL/GenBank/DDBJ whole genome shotgun (WGS) entry which is preliminary data.</text>
</comment>
<protein>
    <submittedName>
        <fullName evidence="2">Uncharacterized protein</fullName>
    </submittedName>
</protein>